<feature type="transmembrane region" description="Helical" evidence="1">
    <location>
        <begin position="37"/>
        <end position="63"/>
    </location>
</feature>
<keyword evidence="1" id="KW-0812">Transmembrane</keyword>
<keyword evidence="1" id="KW-1133">Transmembrane helix</keyword>
<keyword evidence="1" id="KW-0472">Membrane</keyword>
<dbReference type="GO" id="GO:0005886">
    <property type="term" value="C:plasma membrane"/>
    <property type="evidence" value="ECO:0007669"/>
    <property type="project" value="TreeGrafter"/>
</dbReference>
<evidence type="ECO:0000259" key="2">
    <source>
        <dbReference type="Pfam" id="PF02698"/>
    </source>
</evidence>
<accession>B8D0P4</accession>
<feature type="domain" description="DUF218" evidence="2">
    <location>
        <begin position="83"/>
        <end position="246"/>
    </location>
</feature>
<keyword evidence="4" id="KW-1185">Reference proteome</keyword>
<feature type="transmembrane region" description="Helical" evidence="1">
    <location>
        <begin position="12"/>
        <end position="30"/>
    </location>
</feature>
<reference evidence="3 4" key="1">
    <citation type="journal article" date="2009" name="PLoS ONE">
        <title>Genome analysis of the anaerobic thermohalophilic bacterium Halothermothrix orenii.</title>
        <authorList>
            <person name="Mavromatis K."/>
            <person name="Ivanova N."/>
            <person name="Anderson I."/>
            <person name="Lykidis A."/>
            <person name="Hooper S.D."/>
            <person name="Sun H."/>
            <person name="Kunin V."/>
            <person name="Lapidus A."/>
            <person name="Hugenholtz P."/>
            <person name="Patel B."/>
            <person name="Kyrpides N.C."/>
        </authorList>
    </citation>
    <scope>NUCLEOTIDE SEQUENCE [LARGE SCALE GENOMIC DNA]</scope>
    <source>
        <strain evidence="4">H 168 / OCM 544 / DSM 9562</strain>
    </source>
</reference>
<dbReference type="GO" id="GO:0000270">
    <property type="term" value="P:peptidoglycan metabolic process"/>
    <property type="evidence" value="ECO:0007669"/>
    <property type="project" value="TreeGrafter"/>
</dbReference>
<dbReference type="eggNOG" id="COG1434">
    <property type="taxonomic scope" value="Bacteria"/>
</dbReference>
<gene>
    <name evidence="3" type="ordered locus">Hore_22350</name>
</gene>
<protein>
    <submittedName>
        <fullName evidence="3">Uncharacterized conserved protein</fullName>
    </submittedName>
</protein>
<dbReference type="Gene3D" id="3.40.50.620">
    <property type="entry name" value="HUPs"/>
    <property type="match status" value="1"/>
</dbReference>
<name>B8D0P4_HALOH</name>
<dbReference type="HOGENOM" id="CLU_053514_3_0_9"/>
<dbReference type="PANTHER" id="PTHR30336:SF4">
    <property type="entry name" value="ENVELOPE BIOGENESIS FACTOR ELYC"/>
    <property type="match status" value="1"/>
</dbReference>
<dbReference type="InterPro" id="IPR003848">
    <property type="entry name" value="DUF218"/>
</dbReference>
<dbReference type="OrthoDB" id="9782395at2"/>
<dbReference type="EMBL" id="CP001098">
    <property type="protein sequence ID" value="ACL70980.1"/>
    <property type="molecule type" value="Genomic_DNA"/>
</dbReference>
<dbReference type="AlphaFoldDB" id="B8D0P4"/>
<dbReference type="CDD" id="cd06259">
    <property type="entry name" value="YdcF-like"/>
    <property type="match status" value="1"/>
</dbReference>
<dbReference type="Pfam" id="PF02698">
    <property type="entry name" value="DUF218"/>
    <property type="match status" value="1"/>
</dbReference>
<dbReference type="Proteomes" id="UP000000719">
    <property type="component" value="Chromosome"/>
</dbReference>
<evidence type="ECO:0000256" key="1">
    <source>
        <dbReference type="SAM" id="Phobius"/>
    </source>
</evidence>
<dbReference type="KEGG" id="hor:Hore_22350"/>
<dbReference type="STRING" id="373903.Hore_22350"/>
<dbReference type="InterPro" id="IPR014729">
    <property type="entry name" value="Rossmann-like_a/b/a_fold"/>
</dbReference>
<evidence type="ECO:0000313" key="3">
    <source>
        <dbReference type="EMBL" id="ACL70980.1"/>
    </source>
</evidence>
<dbReference type="GO" id="GO:0043164">
    <property type="term" value="P:Gram-negative-bacterium-type cell wall biogenesis"/>
    <property type="evidence" value="ECO:0007669"/>
    <property type="project" value="TreeGrafter"/>
</dbReference>
<dbReference type="PANTHER" id="PTHR30336">
    <property type="entry name" value="INNER MEMBRANE PROTEIN, PROBABLE PERMEASE"/>
    <property type="match status" value="1"/>
</dbReference>
<dbReference type="InterPro" id="IPR051599">
    <property type="entry name" value="Cell_Envelope_Assoc"/>
</dbReference>
<organism evidence="3 4">
    <name type="scientific">Halothermothrix orenii (strain H 168 / OCM 544 / DSM 9562)</name>
    <dbReference type="NCBI Taxonomy" id="373903"/>
    <lineage>
        <taxon>Bacteria</taxon>
        <taxon>Bacillati</taxon>
        <taxon>Bacillota</taxon>
        <taxon>Clostridia</taxon>
        <taxon>Halanaerobiales</taxon>
        <taxon>Halothermotrichaceae</taxon>
        <taxon>Halothermothrix</taxon>
    </lineage>
</organism>
<evidence type="ECO:0000313" key="4">
    <source>
        <dbReference type="Proteomes" id="UP000000719"/>
    </source>
</evidence>
<sequence>MIVLEKIISSFVSPPGLFLVIWVVITVYLIKKRSNRLIVGLACISLVLMYILSSAVGVMLFLIPLETKFPYYNISRYDKELPIVVLGGGINYFGEKGEGKLNPITLQRLVTGYRLYKEVETTLIFTGGQGIGHSGPSEADVAGEFLRELGINQEALVLENRARNTYENGLYVRDYLEQRNGLDRGVYLVTSAVHLPRAVGVFRRLNLKVVPVPAGYFADHTQGWLDFFPARSNLNATLAAIHEWIGLLWYKVRGRI</sequence>
<proteinExistence type="predicted"/>